<reference evidence="2" key="1">
    <citation type="submission" date="2016-10" db="EMBL/GenBank/DDBJ databases">
        <authorList>
            <person name="Varghese N."/>
            <person name="Submissions S."/>
        </authorList>
    </citation>
    <scope>NUCLEOTIDE SEQUENCE [LARGE SCALE GENOMIC DNA]</scope>
    <source>
        <strain evidence="2">KPR-1</strain>
    </source>
</reference>
<accession>A0A1H3VPW1</accession>
<evidence type="ECO:0000313" key="1">
    <source>
        <dbReference type="EMBL" id="SDZ76152.1"/>
    </source>
</evidence>
<name>A0A1H3VPW1_9ACTO</name>
<dbReference type="Proteomes" id="UP000199288">
    <property type="component" value="Unassembled WGS sequence"/>
</dbReference>
<dbReference type="OrthoDB" id="3731420at2"/>
<keyword evidence="2" id="KW-1185">Reference proteome</keyword>
<gene>
    <name evidence="1" type="ORF">SAMN02910418_00153</name>
</gene>
<sequence length="161" mass="17825">MTTSALSVEEAFGSDEELAFDPLAISFSTPHEFLIESVDARLARRAVRGASQTLPHPSVWSHTILRATLEVLTGFRPITHVNRWVSPEVYASLARRASLALRVAPPSDRQRPVVRNVRVSSVAKGRVDVIATILDGERVRAVAFEMVVRRARWMVTAIQIG</sequence>
<evidence type="ECO:0008006" key="3">
    <source>
        <dbReference type="Google" id="ProtNLM"/>
    </source>
</evidence>
<organism evidence="1 2">
    <name type="scientific">Bowdeniella nasicola</name>
    <dbReference type="NCBI Taxonomy" id="208480"/>
    <lineage>
        <taxon>Bacteria</taxon>
        <taxon>Bacillati</taxon>
        <taxon>Actinomycetota</taxon>
        <taxon>Actinomycetes</taxon>
        <taxon>Actinomycetales</taxon>
        <taxon>Actinomycetaceae</taxon>
        <taxon>Bowdeniella</taxon>
    </lineage>
</organism>
<dbReference type="InterPro" id="IPR045596">
    <property type="entry name" value="DUF6459"/>
</dbReference>
<evidence type="ECO:0000313" key="2">
    <source>
        <dbReference type="Proteomes" id="UP000199288"/>
    </source>
</evidence>
<dbReference type="Pfam" id="PF20060">
    <property type="entry name" value="DUF6459"/>
    <property type="match status" value="1"/>
</dbReference>
<dbReference type="AlphaFoldDB" id="A0A1H3VPW1"/>
<dbReference type="RefSeq" id="WP_092560999.1">
    <property type="nucleotide sequence ID" value="NZ_FNQV01000001.1"/>
</dbReference>
<protein>
    <recommendedName>
        <fullName evidence="3">3-hydroxyacyl-CoA dehydrogenase</fullName>
    </recommendedName>
</protein>
<proteinExistence type="predicted"/>
<dbReference type="EMBL" id="FNQV01000001">
    <property type="protein sequence ID" value="SDZ76152.1"/>
    <property type="molecule type" value="Genomic_DNA"/>
</dbReference>